<comment type="subcellular location">
    <subcellularLocation>
        <location evidence="1">Endoplasmic reticulum membrane</location>
        <topology evidence="1">Single-pass membrane protein</topology>
    </subcellularLocation>
</comment>
<evidence type="ECO:0000256" key="3">
    <source>
        <dbReference type="ARBA" id="ARBA00017467"/>
    </source>
</evidence>
<comment type="similarity">
    <text evidence="2">Belongs to the ALG14 family.</text>
</comment>
<protein>
    <recommendedName>
        <fullName evidence="3">UDP-N-acetylglucosamine transferase subunit ALG14</fullName>
    </recommendedName>
</protein>
<evidence type="ECO:0000256" key="8">
    <source>
        <dbReference type="SAM" id="Phobius"/>
    </source>
</evidence>
<evidence type="ECO:0000313" key="9">
    <source>
        <dbReference type="EMBL" id="EEH57536.1"/>
    </source>
</evidence>
<keyword evidence="4 8" id="KW-0812">Transmembrane</keyword>
<dbReference type="InterPro" id="IPR013969">
    <property type="entry name" value="Oligosacch_biosynth_Alg14"/>
</dbReference>
<dbReference type="PANTHER" id="PTHR12154:SF4">
    <property type="entry name" value="UDP-N-ACETYLGLUCOSAMINE TRANSFERASE SUBUNIT ALG14 HOMOLOG"/>
    <property type="match status" value="1"/>
</dbReference>
<evidence type="ECO:0000256" key="5">
    <source>
        <dbReference type="ARBA" id="ARBA00022824"/>
    </source>
</evidence>
<keyword evidence="6 8" id="KW-1133">Transmembrane helix</keyword>
<accession>C1MPI8</accession>
<dbReference type="GO" id="GO:0004577">
    <property type="term" value="F:N-acetylglucosaminyldiphosphodolichol N-acetylglucosaminyltransferase activity"/>
    <property type="evidence" value="ECO:0007669"/>
    <property type="project" value="TreeGrafter"/>
</dbReference>
<evidence type="ECO:0000256" key="2">
    <source>
        <dbReference type="ARBA" id="ARBA00009731"/>
    </source>
</evidence>
<keyword evidence="7 8" id="KW-0472">Membrane</keyword>
<organism evidence="10">
    <name type="scientific">Micromonas pusilla (strain CCMP1545)</name>
    <name type="common">Picoplanktonic green alga</name>
    <dbReference type="NCBI Taxonomy" id="564608"/>
    <lineage>
        <taxon>Eukaryota</taxon>
        <taxon>Viridiplantae</taxon>
        <taxon>Chlorophyta</taxon>
        <taxon>Mamiellophyceae</taxon>
        <taxon>Mamiellales</taxon>
        <taxon>Mamiellaceae</taxon>
        <taxon>Micromonas</taxon>
    </lineage>
</organism>
<dbReference type="EMBL" id="GG663738">
    <property type="protein sequence ID" value="EEH57536.1"/>
    <property type="molecule type" value="Genomic_DNA"/>
</dbReference>
<evidence type="ECO:0000313" key="10">
    <source>
        <dbReference type="Proteomes" id="UP000001876"/>
    </source>
</evidence>
<proteinExistence type="inferred from homology"/>
<evidence type="ECO:0000256" key="4">
    <source>
        <dbReference type="ARBA" id="ARBA00022692"/>
    </source>
</evidence>
<dbReference type="Gene3D" id="3.40.50.2000">
    <property type="entry name" value="Glycogen Phosphorylase B"/>
    <property type="match status" value="1"/>
</dbReference>
<dbReference type="PANTHER" id="PTHR12154">
    <property type="entry name" value="GLYCOSYL TRANSFERASE-RELATED"/>
    <property type="match status" value="1"/>
</dbReference>
<evidence type="ECO:0000256" key="1">
    <source>
        <dbReference type="ARBA" id="ARBA00004389"/>
    </source>
</evidence>
<dbReference type="Proteomes" id="UP000001876">
    <property type="component" value="Unassembled WGS sequence"/>
</dbReference>
<gene>
    <name evidence="9" type="ORF">MICPUCDRAFT_26128</name>
</gene>
<keyword evidence="10" id="KW-1185">Reference proteome</keyword>
<dbReference type="KEGG" id="mpp:MICPUCDRAFT_26128"/>
<sequence>MEDWRDLLVVLMFWFPPLLILILFLQVFYLYVWNEPIPAGPRVRDDDAPRRTLIVLGSGGHTAEMFAALAAFPPREYHPRTYVLGDTDVTSAAKVDAHEASVGDALAAEEGVTDDDLARWTDHSTRVVPRAREVSQSFVTSAFTTLRALWVALRVVRQEWPELILCNGPGTCLPVCVAAWALNVGHFTLGGRRDQRIAVAYVESIARAKTMSLTGKILYHSRIADRVFVQWEGLRARYPRATYAGRVM</sequence>
<dbReference type="GeneID" id="9683063"/>
<dbReference type="Pfam" id="PF08660">
    <property type="entry name" value="Alg14"/>
    <property type="match status" value="1"/>
</dbReference>
<evidence type="ECO:0000256" key="6">
    <source>
        <dbReference type="ARBA" id="ARBA00022989"/>
    </source>
</evidence>
<dbReference type="OMA" id="CRIVFIE"/>
<dbReference type="GO" id="GO:0006488">
    <property type="term" value="P:dolichol-linked oligosaccharide biosynthetic process"/>
    <property type="evidence" value="ECO:0007669"/>
    <property type="project" value="InterPro"/>
</dbReference>
<dbReference type="eggNOG" id="KOG3339">
    <property type="taxonomic scope" value="Eukaryota"/>
</dbReference>
<dbReference type="OrthoDB" id="17098at2759"/>
<reference evidence="9 10" key="1">
    <citation type="journal article" date="2009" name="Science">
        <title>Green evolution and dynamic adaptations revealed by genomes of the marine picoeukaryotes Micromonas.</title>
        <authorList>
            <person name="Worden A.Z."/>
            <person name="Lee J.H."/>
            <person name="Mock T."/>
            <person name="Rouze P."/>
            <person name="Simmons M.P."/>
            <person name="Aerts A.L."/>
            <person name="Allen A.E."/>
            <person name="Cuvelier M.L."/>
            <person name="Derelle E."/>
            <person name="Everett M.V."/>
            <person name="Foulon E."/>
            <person name="Grimwood J."/>
            <person name="Gundlach H."/>
            <person name="Henrissat B."/>
            <person name="Napoli C."/>
            <person name="McDonald S.M."/>
            <person name="Parker M.S."/>
            <person name="Rombauts S."/>
            <person name="Salamov A."/>
            <person name="Von Dassow P."/>
            <person name="Badger J.H."/>
            <person name="Coutinho P.M."/>
            <person name="Demir E."/>
            <person name="Dubchak I."/>
            <person name="Gentemann C."/>
            <person name="Eikrem W."/>
            <person name="Gready J.E."/>
            <person name="John U."/>
            <person name="Lanier W."/>
            <person name="Lindquist E.A."/>
            <person name="Lucas S."/>
            <person name="Mayer K.F."/>
            <person name="Moreau H."/>
            <person name="Not F."/>
            <person name="Otillar R."/>
            <person name="Panaud O."/>
            <person name="Pangilinan J."/>
            <person name="Paulsen I."/>
            <person name="Piegu B."/>
            <person name="Poliakov A."/>
            <person name="Robbens S."/>
            <person name="Schmutz J."/>
            <person name="Toulza E."/>
            <person name="Wyss T."/>
            <person name="Zelensky A."/>
            <person name="Zhou K."/>
            <person name="Armbrust E.V."/>
            <person name="Bhattacharya D."/>
            <person name="Goodenough U.W."/>
            <person name="Van de Peer Y."/>
            <person name="Grigoriev I.V."/>
        </authorList>
    </citation>
    <scope>NUCLEOTIDE SEQUENCE [LARGE SCALE GENOMIC DNA]</scope>
    <source>
        <strain evidence="9 10">CCMP1545</strain>
    </source>
</reference>
<dbReference type="GO" id="GO:0043541">
    <property type="term" value="C:UDP-N-acetylglucosamine transferase complex"/>
    <property type="evidence" value="ECO:0007669"/>
    <property type="project" value="TreeGrafter"/>
</dbReference>
<dbReference type="AlphaFoldDB" id="C1MPI8"/>
<name>C1MPI8_MICPC</name>
<feature type="transmembrane region" description="Helical" evidence="8">
    <location>
        <begin position="7"/>
        <end position="32"/>
    </location>
</feature>
<dbReference type="RefSeq" id="XP_003057585.1">
    <property type="nucleotide sequence ID" value="XM_003057539.1"/>
</dbReference>
<keyword evidence="5" id="KW-0256">Endoplasmic reticulum</keyword>
<evidence type="ECO:0000256" key="7">
    <source>
        <dbReference type="ARBA" id="ARBA00023136"/>
    </source>
</evidence>
<dbReference type="STRING" id="564608.C1MPI8"/>